<dbReference type="InterPro" id="IPR001734">
    <property type="entry name" value="Na/solute_symporter"/>
</dbReference>
<feature type="transmembrane region" description="Helical" evidence="14">
    <location>
        <begin position="121"/>
        <end position="140"/>
    </location>
</feature>
<feature type="transmembrane region" description="Helical" evidence="14">
    <location>
        <begin position="368"/>
        <end position="388"/>
    </location>
</feature>
<keyword evidence="16" id="KW-1185">Reference proteome</keyword>
<feature type="transmembrane region" description="Helical" evidence="14">
    <location>
        <begin position="5"/>
        <end position="23"/>
    </location>
</feature>
<keyword evidence="11 14" id="KW-0739">Sodium transport</keyword>
<evidence type="ECO:0000256" key="3">
    <source>
        <dbReference type="ARBA" id="ARBA00022448"/>
    </source>
</evidence>
<name>A0A0A1MPW5_9BACI</name>
<dbReference type="PANTHER" id="PTHR48086">
    <property type="entry name" value="SODIUM/PROLINE SYMPORTER-RELATED"/>
    <property type="match status" value="1"/>
</dbReference>
<evidence type="ECO:0000256" key="6">
    <source>
        <dbReference type="ARBA" id="ARBA00022847"/>
    </source>
</evidence>
<evidence type="ECO:0000256" key="13">
    <source>
        <dbReference type="RuleBase" id="RU362091"/>
    </source>
</evidence>
<dbReference type="Gene3D" id="1.20.1730.10">
    <property type="entry name" value="Sodium/glucose cotransporter"/>
    <property type="match status" value="1"/>
</dbReference>
<organism evidence="15 16">
    <name type="scientific">Oceanobacillus oncorhynchi</name>
    <dbReference type="NCBI Taxonomy" id="545501"/>
    <lineage>
        <taxon>Bacteria</taxon>
        <taxon>Bacillati</taxon>
        <taxon>Bacillota</taxon>
        <taxon>Bacilli</taxon>
        <taxon>Bacillales</taxon>
        <taxon>Bacillaceae</taxon>
        <taxon>Oceanobacillus</taxon>
    </lineage>
</organism>
<dbReference type="GO" id="GO:0015824">
    <property type="term" value="P:proline transport"/>
    <property type="evidence" value="ECO:0007669"/>
    <property type="project" value="UniProtKB-UniRule"/>
</dbReference>
<accession>A0A0A1MPW5</accession>
<keyword evidence="10 14" id="KW-0472">Membrane</keyword>
<evidence type="ECO:0000256" key="9">
    <source>
        <dbReference type="ARBA" id="ARBA00023065"/>
    </source>
</evidence>
<dbReference type="RefSeq" id="WP_042530953.1">
    <property type="nucleotide sequence ID" value="NZ_CAXOIH010000028.1"/>
</dbReference>
<keyword evidence="9 14" id="KW-0406">Ion transport</keyword>
<keyword evidence="8 14" id="KW-0915">Sodium</keyword>
<evidence type="ECO:0000256" key="8">
    <source>
        <dbReference type="ARBA" id="ARBA00023053"/>
    </source>
</evidence>
<feature type="transmembrane region" description="Helical" evidence="14">
    <location>
        <begin position="226"/>
        <end position="252"/>
    </location>
</feature>
<dbReference type="InterPro" id="IPR011851">
    <property type="entry name" value="Na/Pro_symporter"/>
</dbReference>
<dbReference type="Proteomes" id="UP000040453">
    <property type="component" value="Unassembled WGS sequence"/>
</dbReference>
<dbReference type="Pfam" id="PF00474">
    <property type="entry name" value="SSF"/>
    <property type="match status" value="1"/>
</dbReference>
<evidence type="ECO:0000256" key="5">
    <source>
        <dbReference type="ARBA" id="ARBA00022692"/>
    </source>
</evidence>
<keyword evidence="4 14" id="KW-1003">Cell membrane</keyword>
<comment type="catalytic activity">
    <reaction evidence="12">
        <text>L-proline(in) + Na(+)(in) = L-proline(out) + Na(+)(out)</text>
        <dbReference type="Rhea" id="RHEA:28967"/>
        <dbReference type="ChEBI" id="CHEBI:29101"/>
        <dbReference type="ChEBI" id="CHEBI:60039"/>
    </reaction>
</comment>
<sequence length="480" mass="52494">MQTVIYVEIILYLLAMLAIGIYFSKKDLTHNDYFLGGNKVPGWVLAFSERATGESAYMFLGAIGFIYVAGLSGIWVLSGMFFGVLASWLFLSKRFMMEQQKYKVNSLTDYIAVKFPEHADIIRWLASIVMVFFFVCYLAAQFSGMGKTIYSISGFSITWGTIIIAMIIIAYSCLGGFMSVVWTDAVQSFLMLFSFIIIPIVAFMEIKNQGLSVSAELSLRGGGADSWTGGLNGLALGAMLFTNFSWFFGWLGGQPQLSSRFMAITTEKERVTGRNMAIIWTMIVYVGAFLSAIFASALYSQGTLADPEMILPHMIFEILPPWVAGIIIAGILAAIMSTASSQLLVITTSISEDIIHKTLRWNITSKKLVHLSRFVALISGIIGIIISLKSESVIYSLVSFAWAGIGNTFSVVVLLIFFWKRVSGIGVIATIIVGAVSAVVWSLSPLEAMVSAKAATFFICLIVGIVFSLLYPGKEPKTAA</sequence>
<dbReference type="EMBL" id="CDGG01000001">
    <property type="protein sequence ID" value="CEI81667.1"/>
    <property type="molecule type" value="Genomic_DNA"/>
</dbReference>
<evidence type="ECO:0000256" key="7">
    <source>
        <dbReference type="ARBA" id="ARBA00022989"/>
    </source>
</evidence>
<feature type="transmembrane region" description="Helical" evidence="14">
    <location>
        <begin position="277"/>
        <end position="299"/>
    </location>
</feature>
<dbReference type="PANTHER" id="PTHR48086:SF3">
    <property type="entry name" value="SODIUM_PROLINE SYMPORTER"/>
    <property type="match status" value="1"/>
</dbReference>
<feature type="transmembrane region" description="Helical" evidence="14">
    <location>
        <begin position="425"/>
        <end position="444"/>
    </location>
</feature>
<keyword evidence="3 14" id="KW-0813">Transport</keyword>
<dbReference type="PROSITE" id="PS50283">
    <property type="entry name" value="NA_SOLUT_SYMP_3"/>
    <property type="match status" value="1"/>
</dbReference>
<dbReference type="PROSITE" id="PS00456">
    <property type="entry name" value="NA_SOLUT_SYMP_1"/>
    <property type="match status" value="1"/>
</dbReference>
<comment type="similarity">
    <text evidence="2 13">Belongs to the sodium:solute symporter (SSF) (TC 2.A.21) family.</text>
</comment>
<reference evidence="15 16" key="1">
    <citation type="submission" date="2014-11" db="EMBL/GenBank/DDBJ databases">
        <authorList>
            <person name="Urmite Genomes Urmite Genomes"/>
        </authorList>
    </citation>
    <scope>NUCLEOTIDE SEQUENCE [LARGE SCALE GENOMIC DNA]</scope>
    <source>
        <strain evidence="15 16">Oc5</strain>
    </source>
</reference>
<evidence type="ECO:0000256" key="2">
    <source>
        <dbReference type="ARBA" id="ARBA00006434"/>
    </source>
</evidence>
<dbReference type="NCBIfam" id="TIGR00813">
    <property type="entry name" value="sss"/>
    <property type="match status" value="1"/>
</dbReference>
<evidence type="ECO:0000256" key="11">
    <source>
        <dbReference type="ARBA" id="ARBA00023201"/>
    </source>
</evidence>
<gene>
    <name evidence="15" type="primary">putP_1</name>
    <name evidence="15" type="ORF">BN997_01502</name>
</gene>
<evidence type="ECO:0000256" key="1">
    <source>
        <dbReference type="ARBA" id="ARBA00004651"/>
    </source>
</evidence>
<feature type="transmembrane region" description="Helical" evidence="14">
    <location>
        <begin position="189"/>
        <end position="206"/>
    </location>
</feature>
<evidence type="ECO:0000256" key="4">
    <source>
        <dbReference type="ARBA" id="ARBA00022475"/>
    </source>
</evidence>
<dbReference type="InterPro" id="IPR050277">
    <property type="entry name" value="Sodium:Solute_Symporter"/>
</dbReference>
<evidence type="ECO:0000256" key="10">
    <source>
        <dbReference type="ARBA" id="ARBA00023136"/>
    </source>
</evidence>
<dbReference type="InterPro" id="IPR038377">
    <property type="entry name" value="Na/Glc_symporter_sf"/>
</dbReference>
<feature type="transmembrane region" description="Helical" evidence="14">
    <location>
        <begin position="319"/>
        <end position="347"/>
    </location>
</feature>
<feature type="transmembrane region" description="Helical" evidence="14">
    <location>
        <begin position="394"/>
        <end position="418"/>
    </location>
</feature>
<keyword evidence="6 14" id="KW-0769">Symport</keyword>
<evidence type="ECO:0000313" key="16">
    <source>
        <dbReference type="Proteomes" id="UP000040453"/>
    </source>
</evidence>
<feature type="transmembrane region" description="Helical" evidence="14">
    <location>
        <begin position="58"/>
        <end position="91"/>
    </location>
</feature>
<evidence type="ECO:0000256" key="12">
    <source>
        <dbReference type="ARBA" id="ARBA00033708"/>
    </source>
</evidence>
<dbReference type="STRING" id="545501.BN997_01502"/>
<comment type="subcellular location">
    <subcellularLocation>
        <location evidence="1 14">Cell membrane</location>
        <topology evidence="1 14">Multi-pass membrane protein</topology>
    </subcellularLocation>
</comment>
<dbReference type="GO" id="GO:0005886">
    <property type="term" value="C:plasma membrane"/>
    <property type="evidence" value="ECO:0007669"/>
    <property type="project" value="UniProtKB-SubCell"/>
</dbReference>
<feature type="transmembrane region" description="Helical" evidence="14">
    <location>
        <begin position="152"/>
        <end position="177"/>
    </location>
</feature>
<feature type="transmembrane region" description="Helical" evidence="14">
    <location>
        <begin position="450"/>
        <end position="471"/>
    </location>
</feature>
<dbReference type="OrthoDB" id="9814523at2"/>
<dbReference type="AlphaFoldDB" id="A0A0A1MPW5"/>
<dbReference type="CDD" id="cd11475">
    <property type="entry name" value="SLC5sbd_PutP"/>
    <property type="match status" value="1"/>
</dbReference>
<keyword evidence="5 14" id="KW-0812">Transmembrane</keyword>
<dbReference type="GO" id="GO:0005298">
    <property type="term" value="F:proline:sodium symporter activity"/>
    <property type="evidence" value="ECO:0007669"/>
    <property type="project" value="UniProtKB-UniRule"/>
</dbReference>
<protein>
    <recommendedName>
        <fullName evidence="14">Sodium/proline symporter</fullName>
    </recommendedName>
    <alternativeName>
        <fullName evidence="14">Proline permease</fullName>
    </alternativeName>
</protein>
<keyword evidence="14" id="KW-0029">Amino-acid transport</keyword>
<comment type="function">
    <text evidence="14">Catalyzes the sodium-dependent uptake of extracellular L-proline.</text>
</comment>
<evidence type="ECO:0000256" key="14">
    <source>
        <dbReference type="RuleBase" id="RU366012"/>
    </source>
</evidence>
<proteinExistence type="inferred from homology"/>
<evidence type="ECO:0000313" key="15">
    <source>
        <dbReference type="EMBL" id="CEI81667.1"/>
    </source>
</evidence>
<dbReference type="InterPro" id="IPR018212">
    <property type="entry name" value="Na/solute_symporter_CS"/>
</dbReference>
<dbReference type="GO" id="GO:0031402">
    <property type="term" value="F:sodium ion binding"/>
    <property type="evidence" value="ECO:0007669"/>
    <property type="project" value="UniProtKB-UniRule"/>
</dbReference>
<keyword evidence="7 14" id="KW-1133">Transmembrane helix</keyword>